<evidence type="ECO:0000259" key="2">
    <source>
        <dbReference type="PROSITE" id="PS50090"/>
    </source>
</evidence>
<evidence type="ECO:0000313" key="3">
    <source>
        <dbReference type="EMBL" id="KAJ5249318.1"/>
    </source>
</evidence>
<dbReference type="PROSITE" id="PS50090">
    <property type="entry name" value="MYB_LIKE"/>
    <property type="match status" value="1"/>
</dbReference>
<sequence length="365" mass="40837">MDSTNQEESKVDDNDSRPENRQDRVEVVEGGMTTQSAQAEGSSSSEPCPGKGSGGGSIEKGQDPVSPLSIPRTCRVKKSEAPSAKTRSLRPRQNTEFGRLKRSQAISVVVPAHRSDDLARDANASPPARPRRCDRGGGNSRNNNRQKRAVRERHSPLPSKSCLQPPERPQKRPKTSARNTLVSTKEVIGKDDSYSLSSECRSTSIPGETQEIYGRGILRMQAHGHRHVYFMTFLPDVSHHQSVASSIESPLHNKSSKDISSEPELHTWHRKRTLSPDYDDEDAWSNRSSISSALSSRSRTGRSSAKPKTSRRVRWSPEEKKLLRELKRDGSRPWSEVTRLFLEKYPGRKPGAIQVYWNNILSPNE</sequence>
<feature type="compositionally biased region" description="Low complexity" evidence="1">
    <location>
        <begin position="33"/>
        <end position="50"/>
    </location>
</feature>
<dbReference type="Proteomes" id="UP001150941">
    <property type="component" value="Unassembled WGS sequence"/>
</dbReference>
<reference evidence="3" key="2">
    <citation type="journal article" date="2023" name="IMA Fungus">
        <title>Comparative genomic study of the Penicillium genus elucidates a diverse pangenome and 15 lateral gene transfer events.</title>
        <authorList>
            <person name="Petersen C."/>
            <person name="Sorensen T."/>
            <person name="Nielsen M.R."/>
            <person name="Sondergaard T.E."/>
            <person name="Sorensen J.L."/>
            <person name="Fitzpatrick D.A."/>
            <person name="Frisvad J.C."/>
            <person name="Nielsen K.L."/>
        </authorList>
    </citation>
    <scope>NUCLEOTIDE SEQUENCE</scope>
    <source>
        <strain evidence="3">IBT 19713</strain>
    </source>
</reference>
<dbReference type="Gene3D" id="1.10.10.60">
    <property type="entry name" value="Homeodomain-like"/>
    <property type="match status" value="1"/>
</dbReference>
<name>A0A9W9TYN2_9EURO</name>
<feature type="compositionally biased region" description="Basic and acidic residues" evidence="1">
    <location>
        <begin position="7"/>
        <end position="27"/>
    </location>
</feature>
<dbReference type="SMART" id="SM00717">
    <property type="entry name" value="SANT"/>
    <property type="match status" value="1"/>
</dbReference>
<feature type="compositionally biased region" description="Basic and acidic residues" evidence="1">
    <location>
        <begin position="255"/>
        <end position="267"/>
    </location>
</feature>
<organism evidence="3 4">
    <name type="scientific">Penicillium chermesinum</name>
    <dbReference type="NCBI Taxonomy" id="63820"/>
    <lineage>
        <taxon>Eukaryota</taxon>
        <taxon>Fungi</taxon>
        <taxon>Dikarya</taxon>
        <taxon>Ascomycota</taxon>
        <taxon>Pezizomycotina</taxon>
        <taxon>Eurotiomycetes</taxon>
        <taxon>Eurotiomycetidae</taxon>
        <taxon>Eurotiales</taxon>
        <taxon>Aspergillaceae</taxon>
        <taxon>Penicillium</taxon>
    </lineage>
</organism>
<dbReference type="RefSeq" id="XP_058336097.1">
    <property type="nucleotide sequence ID" value="XM_058470066.1"/>
</dbReference>
<accession>A0A9W9TYN2</accession>
<dbReference type="SUPFAM" id="SSF46689">
    <property type="entry name" value="Homeodomain-like"/>
    <property type="match status" value="1"/>
</dbReference>
<keyword evidence="4" id="KW-1185">Reference proteome</keyword>
<feature type="region of interest" description="Disordered" evidence="1">
    <location>
        <begin position="1"/>
        <end position="186"/>
    </location>
</feature>
<dbReference type="InterPro" id="IPR001005">
    <property type="entry name" value="SANT/Myb"/>
</dbReference>
<dbReference type="OrthoDB" id="4362101at2759"/>
<evidence type="ECO:0000256" key="1">
    <source>
        <dbReference type="SAM" id="MobiDB-lite"/>
    </source>
</evidence>
<dbReference type="CDD" id="cd00167">
    <property type="entry name" value="SANT"/>
    <property type="match status" value="1"/>
</dbReference>
<comment type="caution">
    <text evidence="3">The sequence shown here is derived from an EMBL/GenBank/DDBJ whole genome shotgun (WGS) entry which is preliminary data.</text>
</comment>
<dbReference type="InterPro" id="IPR009057">
    <property type="entry name" value="Homeodomain-like_sf"/>
</dbReference>
<feature type="domain" description="Myb-like" evidence="2">
    <location>
        <begin position="307"/>
        <end position="361"/>
    </location>
</feature>
<gene>
    <name evidence="3" type="ORF">N7468_000769</name>
</gene>
<dbReference type="EMBL" id="JAPQKS010000001">
    <property type="protein sequence ID" value="KAJ5249318.1"/>
    <property type="molecule type" value="Genomic_DNA"/>
</dbReference>
<feature type="compositionally biased region" description="Low complexity" evidence="1">
    <location>
        <begin position="285"/>
        <end position="304"/>
    </location>
</feature>
<protein>
    <recommendedName>
        <fullName evidence="2">Myb-like domain-containing protein</fullName>
    </recommendedName>
</protein>
<reference evidence="3" key="1">
    <citation type="submission" date="2022-11" db="EMBL/GenBank/DDBJ databases">
        <authorList>
            <person name="Petersen C."/>
        </authorList>
    </citation>
    <scope>NUCLEOTIDE SEQUENCE</scope>
    <source>
        <strain evidence="3">IBT 19713</strain>
    </source>
</reference>
<feature type="region of interest" description="Disordered" evidence="1">
    <location>
        <begin position="245"/>
        <end position="316"/>
    </location>
</feature>
<proteinExistence type="predicted"/>
<evidence type="ECO:0000313" key="4">
    <source>
        <dbReference type="Proteomes" id="UP001150941"/>
    </source>
</evidence>
<dbReference type="GeneID" id="83197369"/>
<dbReference type="AlphaFoldDB" id="A0A9W9TYN2"/>